<gene>
    <name evidence="2" type="ORF">LDAN0321_LOCUS13750</name>
    <name evidence="3" type="ORF">LDAN0321_LOCUS13752</name>
</gene>
<dbReference type="PROSITE" id="PS51286">
    <property type="entry name" value="RAP"/>
    <property type="match status" value="1"/>
</dbReference>
<evidence type="ECO:0000313" key="3">
    <source>
        <dbReference type="EMBL" id="CAD9592081.1"/>
    </source>
</evidence>
<dbReference type="InterPro" id="IPR013584">
    <property type="entry name" value="RAP"/>
</dbReference>
<reference evidence="2" key="1">
    <citation type="submission" date="2021-01" db="EMBL/GenBank/DDBJ databases">
        <authorList>
            <person name="Corre E."/>
            <person name="Pelletier E."/>
            <person name="Niang G."/>
            <person name="Scheremetjew M."/>
            <person name="Finn R."/>
            <person name="Kale V."/>
            <person name="Holt S."/>
            <person name="Cochrane G."/>
            <person name="Meng A."/>
            <person name="Brown T."/>
            <person name="Cohen L."/>
        </authorList>
    </citation>
    <scope>NUCLEOTIDE SEQUENCE</scope>
    <source>
        <strain evidence="2">B650</strain>
    </source>
</reference>
<evidence type="ECO:0000259" key="1">
    <source>
        <dbReference type="PROSITE" id="PS51286"/>
    </source>
</evidence>
<accession>A0A6U2QF35</accession>
<feature type="domain" description="RAP" evidence="1">
    <location>
        <begin position="119"/>
        <end position="179"/>
    </location>
</feature>
<dbReference type="EMBL" id="HBGY01021819">
    <property type="protein sequence ID" value="CAD9592075.1"/>
    <property type="molecule type" value="Transcribed_RNA"/>
</dbReference>
<protein>
    <recommendedName>
        <fullName evidence="1">RAP domain-containing protein</fullName>
    </recommendedName>
</protein>
<sequence length="208" mass="24536">MLQEIFELASTSKFMQTEHANQLWQALFVLTHDCPEAVSEVSPTFKKWLKEKWREEKARTKTSSARHKALSETLNFMGIPHFNEHDEDIDVAIILGSGNSKVAGRRKTLLLNDEERSKIALEFDGPSHFVRGGRRPLGDTMLKYRLLKHQGWDVVRVPYYEFDKIPFWASMERQRYLQRVLKTRKIRFSEIDVSEYSKMPDNRKTRFD</sequence>
<dbReference type="AlphaFoldDB" id="A0A6U2QF35"/>
<dbReference type="SMART" id="SM00952">
    <property type="entry name" value="RAP"/>
    <property type="match status" value="1"/>
</dbReference>
<evidence type="ECO:0000313" key="2">
    <source>
        <dbReference type="EMBL" id="CAD9592075.1"/>
    </source>
</evidence>
<dbReference type="Pfam" id="PF08373">
    <property type="entry name" value="RAP"/>
    <property type="match status" value="1"/>
</dbReference>
<dbReference type="EMBL" id="HBGY01021821">
    <property type="protein sequence ID" value="CAD9592081.1"/>
    <property type="molecule type" value="Transcribed_RNA"/>
</dbReference>
<proteinExistence type="predicted"/>
<organism evidence="2">
    <name type="scientific">Leptocylindrus danicus</name>
    <dbReference type="NCBI Taxonomy" id="163516"/>
    <lineage>
        <taxon>Eukaryota</taxon>
        <taxon>Sar</taxon>
        <taxon>Stramenopiles</taxon>
        <taxon>Ochrophyta</taxon>
        <taxon>Bacillariophyta</taxon>
        <taxon>Coscinodiscophyceae</taxon>
        <taxon>Chaetocerotophycidae</taxon>
        <taxon>Leptocylindrales</taxon>
        <taxon>Leptocylindraceae</taxon>
        <taxon>Leptocylindrus</taxon>
    </lineage>
</organism>
<name>A0A6U2QF35_9STRA</name>